<evidence type="ECO:0000256" key="2">
    <source>
        <dbReference type="PROSITE-ProRule" id="PRU00723"/>
    </source>
</evidence>
<dbReference type="PROSITE" id="PS50103">
    <property type="entry name" value="ZF_C3H1"/>
    <property type="match status" value="4"/>
</dbReference>
<evidence type="ECO:0000256" key="3">
    <source>
        <dbReference type="SAM" id="MobiDB-lite"/>
    </source>
</evidence>
<dbReference type="SUPFAM" id="SSF54928">
    <property type="entry name" value="RNA-binding domain, RBD"/>
    <property type="match status" value="1"/>
</dbReference>
<dbReference type="InterPro" id="IPR000571">
    <property type="entry name" value="Znf_CCCH"/>
</dbReference>
<dbReference type="Gene3D" id="3.30.70.330">
    <property type="match status" value="1"/>
</dbReference>
<protein>
    <submittedName>
        <fullName evidence="6">Uncharacterized protein</fullName>
    </submittedName>
</protein>
<dbReference type="GO" id="GO:0003723">
    <property type="term" value="F:RNA binding"/>
    <property type="evidence" value="ECO:0007669"/>
    <property type="project" value="UniProtKB-UniRule"/>
</dbReference>
<feature type="region of interest" description="Disordered" evidence="3">
    <location>
        <begin position="568"/>
        <end position="591"/>
    </location>
</feature>
<dbReference type="PROSITE" id="PS50102">
    <property type="entry name" value="RRM"/>
    <property type="match status" value="1"/>
</dbReference>
<feature type="domain" description="C3H1-type" evidence="5">
    <location>
        <begin position="541"/>
        <end position="568"/>
    </location>
</feature>
<feature type="region of interest" description="Disordered" evidence="3">
    <location>
        <begin position="1"/>
        <end position="36"/>
    </location>
</feature>
<dbReference type="Gene3D" id="3.30.1370.210">
    <property type="match status" value="1"/>
</dbReference>
<dbReference type="Pfam" id="PF00076">
    <property type="entry name" value="RRM_1"/>
    <property type="match status" value="1"/>
</dbReference>
<dbReference type="InterPro" id="IPR012677">
    <property type="entry name" value="Nucleotide-bd_a/b_plait_sf"/>
</dbReference>
<evidence type="ECO:0000313" key="6">
    <source>
        <dbReference type="EMBL" id="GLB39287.1"/>
    </source>
</evidence>
<feature type="region of interest" description="Disordered" evidence="3">
    <location>
        <begin position="370"/>
        <end position="398"/>
    </location>
</feature>
<dbReference type="EMBL" id="BRPK01000006">
    <property type="protein sequence ID" value="GLB39287.1"/>
    <property type="molecule type" value="Genomic_DNA"/>
</dbReference>
<dbReference type="Proteomes" id="UP001063166">
    <property type="component" value="Unassembled WGS sequence"/>
</dbReference>
<dbReference type="OrthoDB" id="10009520at2759"/>
<dbReference type="SMART" id="SM00360">
    <property type="entry name" value="RRM"/>
    <property type="match status" value="2"/>
</dbReference>
<feature type="zinc finger region" description="C3H1-type" evidence="2">
    <location>
        <begin position="322"/>
        <end position="349"/>
    </location>
</feature>
<feature type="compositionally biased region" description="Basic and acidic residues" evidence="3">
    <location>
        <begin position="493"/>
        <end position="506"/>
    </location>
</feature>
<feature type="domain" description="C3H1-type" evidence="5">
    <location>
        <begin position="142"/>
        <end position="164"/>
    </location>
</feature>
<feature type="compositionally biased region" description="Polar residues" evidence="3">
    <location>
        <begin position="87"/>
        <end position="96"/>
    </location>
</feature>
<feature type="compositionally biased region" description="Polar residues" evidence="3">
    <location>
        <begin position="27"/>
        <end position="36"/>
    </location>
</feature>
<evidence type="ECO:0000259" key="5">
    <source>
        <dbReference type="PROSITE" id="PS50103"/>
    </source>
</evidence>
<feature type="compositionally biased region" description="Low complexity" evidence="3">
    <location>
        <begin position="265"/>
        <end position="278"/>
    </location>
</feature>
<keyword evidence="2" id="KW-0479">Metal-binding</keyword>
<feature type="zinc finger region" description="C3H1-type" evidence="2">
    <location>
        <begin position="541"/>
        <end position="568"/>
    </location>
</feature>
<feature type="region of interest" description="Disordered" evidence="3">
    <location>
        <begin position="261"/>
        <end position="280"/>
    </location>
</feature>
<feature type="region of interest" description="Disordered" evidence="3">
    <location>
        <begin position="493"/>
        <end position="545"/>
    </location>
</feature>
<feature type="zinc finger region" description="C3H1-type" evidence="2">
    <location>
        <begin position="142"/>
        <end position="164"/>
    </location>
</feature>
<dbReference type="SMART" id="SM00356">
    <property type="entry name" value="ZnF_C3H1"/>
    <property type="match status" value="4"/>
</dbReference>
<keyword evidence="1" id="KW-0694">RNA-binding</keyword>
<feature type="zinc finger region" description="C3H1-type" evidence="2">
    <location>
        <begin position="282"/>
        <end position="309"/>
    </location>
</feature>
<evidence type="ECO:0000256" key="1">
    <source>
        <dbReference type="PROSITE-ProRule" id="PRU00176"/>
    </source>
</evidence>
<proteinExistence type="predicted"/>
<keyword evidence="2" id="KW-0863">Zinc-finger</keyword>
<feature type="compositionally biased region" description="Polar residues" evidence="3">
    <location>
        <begin position="579"/>
        <end position="591"/>
    </location>
</feature>
<gene>
    <name evidence="6" type="ORF">LshimejAT787_0604490</name>
</gene>
<keyword evidence="7" id="KW-1185">Reference proteome</keyword>
<dbReference type="InterPro" id="IPR035979">
    <property type="entry name" value="RBD_domain_sf"/>
</dbReference>
<evidence type="ECO:0000259" key="4">
    <source>
        <dbReference type="PROSITE" id="PS50102"/>
    </source>
</evidence>
<sequence>MPGVTKSAPARRQTQRDHATPVVVIPKSQTVKTRSNAYSSPNLYADAHDASSCHVIVREAESSRNVSFEAIRRPDATPRASRGKRQSPATKVTPANHQLSTLLLSDSGPTTPSQSPANPSSVAEHYPFGWNAFPTRAHVNEVCRRFLRGCCPLAANCIRIHPRDDNFREDAPDAKVFVVKLPTQQSSFRPDVRLAPQIDTVSKEPNDVSKPCKLLYPSGVKPGVPLRYDPERGLLLYQADSDRGQTSDSSQHFSAVASPAESSCSLTSEDTEVTTSSTHPPPPSIYLCRHWLMKRCERRYDCPFVHGDLEYEPPVRGVYPPPKSQTRCMRSEQGACSRGYLCMYFHDDLKYGKPFEQTIPSCRSGDGLTNHVSSNPPLDAEATTTPAAKEEKPADNIVGYPPPKSNHFCRYWLLNRTIGPYKASIPRLDIPRHVSSGCSANVVLASLVISYTVISNMTFRSLVGLFSSTMGHLEGPLSMDVPPLLRTEERTISSIPDRAKSAENGHPDLLYGDAPSDTPSSKTALVDDPTKDPPVGMRPPPKSPETCIQWLRDRCSLRYACKYRHDDLEYDPPGDQRSTDNSAPSNIASNHDMSTEVHPWSLRVHDHAKVKLGPGFEILEVATGFETPWLYLTNVPARATADDVADLLRPFGDVLDVKLPSRVNNATMIVRVRFSSPSEARQASTSLNGTQALGGKITARLPVHDASCHRTMLEDTAVRIRWQAPSKVGYGGYSTMEHAKEALAASRKPFRDHYVHASVHVGLPVVGVVTVCFRGVPLEATKADMAWFAKPNDVVWARPNYQSLDLSTQGIKAILQEGGELLDFVVLPPPYKSGAKVQAWAHFSTPSDAKAACRRLHDRKPMFTGKTKVTAEHVQSLTFSIFPGVYAKLSDDIQALCRTLHHSRRIAMSVIQRPTPMPTLVKVFSDDIKELGHFKAEFEAVLKGETVFQGTNVAWDPFFAHPAGKAFVEALECEIPAVTIHVDISRRTIRLLGSSEPRLTVRQRILDKMKELHSQQTHAILLDGRLLGYFMVTPPTNSPEKLFVADVKPVFLQPVVAPPRNARSVSTTSLVRSHCPVAILGVATASLVISFLRSTTNIYH</sequence>
<comment type="caution">
    <text evidence="6">The sequence shown here is derived from an EMBL/GenBank/DDBJ whole genome shotgun (WGS) entry which is preliminary data.</text>
</comment>
<feature type="region of interest" description="Disordered" evidence="3">
    <location>
        <begin position="64"/>
        <end position="96"/>
    </location>
</feature>
<dbReference type="AlphaFoldDB" id="A0A9P3PQ09"/>
<feature type="domain" description="C3H1-type" evidence="5">
    <location>
        <begin position="282"/>
        <end position="309"/>
    </location>
</feature>
<organism evidence="6 7">
    <name type="scientific">Lyophyllum shimeji</name>
    <name type="common">Hon-shimeji</name>
    <name type="synonym">Tricholoma shimeji</name>
    <dbReference type="NCBI Taxonomy" id="47721"/>
    <lineage>
        <taxon>Eukaryota</taxon>
        <taxon>Fungi</taxon>
        <taxon>Dikarya</taxon>
        <taxon>Basidiomycota</taxon>
        <taxon>Agaricomycotina</taxon>
        <taxon>Agaricomycetes</taxon>
        <taxon>Agaricomycetidae</taxon>
        <taxon>Agaricales</taxon>
        <taxon>Tricholomatineae</taxon>
        <taxon>Lyophyllaceae</taxon>
        <taxon>Lyophyllum</taxon>
    </lineage>
</organism>
<dbReference type="GO" id="GO:0008270">
    <property type="term" value="F:zinc ion binding"/>
    <property type="evidence" value="ECO:0007669"/>
    <property type="project" value="UniProtKB-KW"/>
</dbReference>
<feature type="domain" description="RRM" evidence="4">
    <location>
        <begin position="628"/>
        <end position="704"/>
    </location>
</feature>
<dbReference type="InterPro" id="IPR000504">
    <property type="entry name" value="RRM_dom"/>
</dbReference>
<name>A0A9P3PQ09_LYOSH</name>
<reference evidence="6" key="1">
    <citation type="submission" date="2022-07" db="EMBL/GenBank/DDBJ databases">
        <title>The genome of Lyophyllum shimeji provides insight into the initial evolution of ectomycorrhizal fungal genome.</title>
        <authorList>
            <person name="Kobayashi Y."/>
            <person name="Shibata T."/>
            <person name="Hirakawa H."/>
            <person name="Shigenobu S."/>
            <person name="Nishiyama T."/>
            <person name="Yamada A."/>
            <person name="Hasebe M."/>
            <person name="Kawaguchi M."/>
        </authorList>
    </citation>
    <scope>NUCLEOTIDE SEQUENCE</scope>
    <source>
        <strain evidence="6">AT787</strain>
    </source>
</reference>
<accession>A0A9P3PQ09</accession>
<keyword evidence="2" id="KW-0862">Zinc</keyword>
<feature type="domain" description="C3H1-type" evidence="5">
    <location>
        <begin position="322"/>
        <end position="349"/>
    </location>
</feature>
<feature type="region of interest" description="Disordered" evidence="3">
    <location>
        <begin position="102"/>
        <end position="121"/>
    </location>
</feature>
<dbReference type="CDD" id="cd00590">
    <property type="entry name" value="RRM_SF"/>
    <property type="match status" value="1"/>
</dbReference>
<evidence type="ECO:0000313" key="7">
    <source>
        <dbReference type="Proteomes" id="UP001063166"/>
    </source>
</evidence>